<feature type="transmembrane region" description="Helical" evidence="6">
    <location>
        <begin position="261"/>
        <end position="280"/>
    </location>
</feature>
<dbReference type="EMBL" id="OAOP01000001">
    <property type="protein sequence ID" value="SNX66866.1"/>
    <property type="molecule type" value="Genomic_DNA"/>
</dbReference>
<evidence type="ECO:0000313" key="8">
    <source>
        <dbReference type="EMBL" id="SNX66866.1"/>
    </source>
</evidence>
<reference evidence="8 9" key="1">
    <citation type="submission" date="2017-08" db="EMBL/GenBank/DDBJ databases">
        <authorList>
            <person name="de Groot N.N."/>
        </authorList>
    </citation>
    <scope>NUCLEOTIDE SEQUENCE [LARGE SCALE GENOMIC DNA]</scope>
    <source>
        <strain evidence="8 9">JC228</strain>
    </source>
</reference>
<comment type="subcellular location">
    <subcellularLocation>
        <location evidence="1">Cell membrane</location>
        <topology evidence="1">Multi-pass membrane protein</topology>
    </subcellularLocation>
</comment>
<evidence type="ECO:0000256" key="6">
    <source>
        <dbReference type="SAM" id="Phobius"/>
    </source>
</evidence>
<dbReference type="Pfam" id="PF00482">
    <property type="entry name" value="T2SSF"/>
    <property type="match status" value="1"/>
</dbReference>
<dbReference type="InterPro" id="IPR018076">
    <property type="entry name" value="T2SS_GspF_dom"/>
</dbReference>
<dbReference type="OrthoDB" id="9803381at2"/>
<name>A0A285CIP9_9BACI</name>
<feature type="domain" description="Type II secretion system protein GspF" evidence="7">
    <location>
        <begin position="155"/>
        <end position="278"/>
    </location>
</feature>
<gene>
    <name evidence="8" type="ORF">SAMN05877753_101179</name>
</gene>
<dbReference type="PANTHER" id="PTHR35007:SF1">
    <property type="entry name" value="PILUS ASSEMBLY PROTEIN"/>
    <property type="match status" value="1"/>
</dbReference>
<evidence type="ECO:0000259" key="7">
    <source>
        <dbReference type="Pfam" id="PF00482"/>
    </source>
</evidence>
<dbReference type="PANTHER" id="PTHR35007">
    <property type="entry name" value="INTEGRAL MEMBRANE PROTEIN-RELATED"/>
    <property type="match status" value="1"/>
</dbReference>
<keyword evidence="9" id="KW-1185">Reference proteome</keyword>
<protein>
    <submittedName>
        <fullName evidence="8">Tight adherence protein B</fullName>
    </submittedName>
</protein>
<dbReference type="InterPro" id="IPR042094">
    <property type="entry name" value="T2SS_GspF_sf"/>
</dbReference>
<keyword evidence="3 6" id="KW-0812">Transmembrane</keyword>
<accession>A0A285CIP9</accession>
<keyword evidence="5 6" id="KW-0472">Membrane</keyword>
<keyword evidence="4 6" id="KW-1133">Transmembrane helix</keyword>
<proteinExistence type="predicted"/>
<evidence type="ECO:0000256" key="5">
    <source>
        <dbReference type="ARBA" id="ARBA00023136"/>
    </source>
</evidence>
<keyword evidence="2" id="KW-1003">Cell membrane</keyword>
<evidence type="ECO:0000256" key="3">
    <source>
        <dbReference type="ARBA" id="ARBA00022692"/>
    </source>
</evidence>
<dbReference type="GO" id="GO:0005886">
    <property type="term" value="C:plasma membrane"/>
    <property type="evidence" value="ECO:0007669"/>
    <property type="project" value="UniProtKB-SubCell"/>
</dbReference>
<organism evidence="8 9">
    <name type="scientific">Bacillus oleivorans</name>
    <dbReference type="NCBI Taxonomy" id="1448271"/>
    <lineage>
        <taxon>Bacteria</taxon>
        <taxon>Bacillati</taxon>
        <taxon>Bacillota</taxon>
        <taxon>Bacilli</taxon>
        <taxon>Bacillales</taxon>
        <taxon>Bacillaceae</taxon>
        <taxon>Bacillus</taxon>
    </lineage>
</organism>
<feature type="transmembrane region" description="Helical" evidence="6">
    <location>
        <begin position="6"/>
        <end position="26"/>
    </location>
</feature>
<dbReference type="AlphaFoldDB" id="A0A285CIP9"/>
<dbReference type="Gene3D" id="1.20.81.30">
    <property type="entry name" value="Type II secretion system (T2SS), domain F"/>
    <property type="match status" value="1"/>
</dbReference>
<sequence length="320" mass="35844">MMWLILGLVLFTSFLLFTSLFQMIFLSDKRMQKRMKKYLEQSAKKKLSPKRFNALVQIRLATKGIQQQVLTKEKNSRLKVLLSRAGVSIKPEEYILFQWLATALGGGLFVLFTGKLLFFPVGAIIGFFIPKVIVTKKQHDRLAKFNEQLPDMLTTAVGAMRAGFSFPQALKTVVDESASPMKDEMETVLREMQYGSSIEEALNGLKERVPSEDLDLMIQAILIQRQVGGNLAVVLEKIIETIMDRTKIQRQIKTLTAQGRLSGIVIGLLPIILAFVLYLIEPDYIGTLFTDTLGLILVAGAAISGIIGFFLIRKLTTIEV</sequence>
<feature type="transmembrane region" description="Helical" evidence="6">
    <location>
        <begin position="292"/>
        <end position="312"/>
    </location>
</feature>
<evidence type="ECO:0000256" key="4">
    <source>
        <dbReference type="ARBA" id="ARBA00022989"/>
    </source>
</evidence>
<dbReference type="Proteomes" id="UP000219546">
    <property type="component" value="Unassembled WGS sequence"/>
</dbReference>
<evidence type="ECO:0000313" key="9">
    <source>
        <dbReference type="Proteomes" id="UP000219546"/>
    </source>
</evidence>
<dbReference type="RefSeq" id="WP_097156716.1">
    <property type="nucleotide sequence ID" value="NZ_JBEPMQ010000012.1"/>
</dbReference>
<feature type="transmembrane region" description="Helical" evidence="6">
    <location>
        <begin position="94"/>
        <end position="111"/>
    </location>
</feature>
<feature type="transmembrane region" description="Helical" evidence="6">
    <location>
        <begin position="117"/>
        <end position="134"/>
    </location>
</feature>
<evidence type="ECO:0000256" key="2">
    <source>
        <dbReference type="ARBA" id="ARBA00022475"/>
    </source>
</evidence>
<evidence type="ECO:0000256" key="1">
    <source>
        <dbReference type="ARBA" id="ARBA00004651"/>
    </source>
</evidence>